<dbReference type="Proteomes" id="UP001151516">
    <property type="component" value="Unassembled WGS sequence"/>
</dbReference>
<name>A0A9W8GH01_9FUNG</name>
<protein>
    <submittedName>
        <fullName evidence="2">Uncharacterized protein</fullName>
    </submittedName>
</protein>
<evidence type="ECO:0000313" key="3">
    <source>
        <dbReference type="Proteomes" id="UP001151516"/>
    </source>
</evidence>
<organism evidence="2 3">
    <name type="scientific">Coemansia spiralis</name>
    <dbReference type="NCBI Taxonomy" id="417178"/>
    <lineage>
        <taxon>Eukaryota</taxon>
        <taxon>Fungi</taxon>
        <taxon>Fungi incertae sedis</taxon>
        <taxon>Zoopagomycota</taxon>
        <taxon>Kickxellomycotina</taxon>
        <taxon>Kickxellomycetes</taxon>
        <taxon>Kickxellales</taxon>
        <taxon>Kickxellaceae</taxon>
        <taxon>Coemansia</taxon>
    </lineage>
</organism>
<feature type="region of interest" description="Disordered" evidence="1">
    <location>
        <begin position="15"/>
        <end position="84"/>
    </location>
</feature>
<accession>A0A9W8GH01</accession>
<keyword evidence="3" id="KW-1185">Reference proteome</keyword>
<evidence type="ECO:0000313" key="2">
    <source>
        <dbReference type="EMBL" id="KAJ2688197.1"/>
    </source>
</evidence>
<evidence type="ECO:0000256" key="1">
    <source>
        <dbReference type="SAM" id="MobiDB-lite"/>
    </source>
</evidence>
<feature type="compositionally biased region" description="Basic and acidic residues" evidence="1">
    <location>
        <begin position="33"/>
        <end position="44"/>
    </location>
</feature>
<dbReference type="OrthoDB" id="5568525at2759"/>
<feature type="compositionally biased region" description="Pro residues" evidence="1">
    <location>
        <begin position="68"/>
        <end position="84"/>
    </location>
</feature>
<dbReference type="AlphaFoldDB" id="A0A9W8GH01"/>
<reference evidence="2" key="1">
    <citation type="submission" date="2022-07" db="EMBL/GenBank/DDBJ databases">
        <title>Phylogenomic reconstructions and comparative analyses of Kickxellomycotina fungi.</title>
        <authorList>
            <person name="Reynolds N.K."/>
            <person name="Stajich J.E."/>
            <person name="Barry K."/>
            <person name="Grigoriev I.V."/>
            <person name="Crous P."/>
            <person name="Smith M.E."/>
        </authorList>
    </citation>
    <scope>NUCLEOTIDE SEQUENCE</scope>
    <source>
        <strain evidence="2">CBS 109367</strain>
    </source>
</reference>
<sequence>MAVEALAQRLWDCGREALSRRNSSSDSSSADNSESKLVFDETREVTGGQEDTAGLCDGPYVRVDYSASPPPPPPPPVDDLIDQPPPPLQQRVACGRPPLIHYQPRTNPFKTMMRVPATMDKKAPAPRLSSATIASRACRRQVEEDEAKNATSPTPLVLTLTGSLRTTTTDNNGSPLSCTHCKRGNFLEFCFVSDRCSCRCHDDCPCNPCLDIKDHRRHMLGIRQQRSSKTLLPSRAAAARAWVDDGHPPQHRQPSLCTLTT</sequence>
<comment type="caution">
    <text evidence="2">The sequence shown here is derived from an EMBL/GenBank/DDBJ whole genome shotgun (WGS) entry which is preliminary data.</text>
</comment>
<dbReference type="EMBL" id="JANBTX010000052">
    <property type="protein sequence ID" value="KAJ2688197.1"/>
    <property type="molecule type" value="Genomic_DNA"/>
</dbReference>
<gene>
    <name evidence="2" type="ORF">IWW39_002397</name>
</gene>
<feature type="compositionally biased region" description="Low complexity" evidence="1">
    <location>
        <begin position="20"/>
        <end position="32"/>
    </location>
</feature>
<proteinExistence type="predicted"/>